<dbReference type="EMBL" id="BMNH01000031">
    <property type="protein sequence ID" value="GGO80273.1"/>
    <property type="molecule type" value="Genomic_DNA"/>
</dbReference>
<dbReference type="AlphaFoldDB" id="A0A917ZCF6"/>
<organism evidence="2 3">
    <name type="scientific">Nonomuraea cavernae</name>
    <dbReference type="NCBI Taxonomy" id="2045107"/>
    <lineage>
        <taxon>Bacteria</taxon>
        <taxon>Bacillati</taxon>
        <taxon>Actinomycetota</taxon>
        <taxon>Actinomycetes</taxon>
        <taxon>Streptosporangiales</taxon>
        <taxon>Streptosporangiaceae</taxon>
        <taxon>Nonomuraea</taxon>
    </lineage>
</organism>
<reference evidence="2" key="1">
    <citation type="journal article" date="2014" name="Int. J. Syst. Evol. Microbiol.">
        <title>Complete genome sequence of Corynebacterium casei LMG S-19264T (=DSM 44701T), isolated from a smear-ripened cheese.</title>
        <authorList>
            <consortium name="US DOE Joint Genome Institute (JGI-PGF)"/>
            <person name="Walter F."/>
            <person name="Albersmeier A."/>
            <person name="Kalinowski J."/>
            <person name="Ruckert C."/>
        </authorList>
    </citation>
    <scope>NUCLEOTIDE SEQUENCE</scope>
    <source>
        <strain evidence="2">CGMCC 4.7368</strain>
    </source>
</reference>
<name>A0A917ZCF6_9ACTN</name>
<protein>
    <submittedName>
        <fullName evidence="2">Uncharacterized protein</fullName>
    </submittedName>
</protein>
<comment type="caution">
    <text evidence="2">The sequence shown here is derived from an EMBL/GenBank/DDBJ whole genome shotgun (WGS) entry which is preliminary data.</text>
</comment>
<accession>A0A917ZCF6</accession>
<evidence type="ECO:0000256" key="1">
    <source>
        <dbReference type="SAM" id="MobiDB-lite"/>
    </source>
</evidence>
<evidence type="ECO:0000313" key="2">
    <source>
        <dbReference type="EMBL" id="GGO80273.1"/>
    </source>
</evidence>
<feature type="compositionally biased region" description="Low complexity" evidence="1">
    <location>
        <begin position="1"/>
        <end position="41"/>
    </location>
</feature>
<evidence type="ECO:0000313" key="3">
    <source>
        <dbReference type="Proteomes" id="UP000646523"/>
    </source>
</evidence>
<sequence>MSLTGDMTTDDGFTAGAGGAADAPSLTTASGTTASSKAPSTRNLGDCTICGTASEHCGAPADHRPKAMEINSLLT</sequence>
<dbReference type="Proteomes" id="UP000646523">
    <property type="component" value="Unassembled WGS sequence"/>
</dbReference>
<keyword evidence="3" id="KW-1185">Reference proteome</keyword>
<proteinExistence type="predicted"/>
<gene>
    <name evidence="2" type="ORF">GCM10012289_66540</name>
</gene>
<feature type="region of interest" description="Disordered" evidence="1">
    <location>
        <begin position="1"/>
        <end position="43"/>
    </location>
</feature>
<reference evidence="2" key="2">
    <citation type="submission" date="2020-09" db="EMBL/GenBank/DDBJ databases">
        <authorList>
            <person name="Sun Q."/>
            <person name="Zhou Y."/>
        </authorList>
    </citation>
    <scope>NUCLEOTIDE SEQUENCE</scope>
    <source>
        <strain evidence="2">CGMCC 4.7368</strain>
    </source>
</reference>